<evidence type="ECO:0000313" key="3">
    <source>
        <dbReference type="EMBL" id="SMX91117.1"/>
    </source>
</evidence>
<dbReference type="EMBL" id="FXZA01000020">
    <property type="protein sequence ID" value="SMX91117.1"/>
    <property type="molecule type" value="Genomic_DNA"/>
</dbReference>
<dbReference type="AlphaFoldDB" id="A0A2H1KIP3"/>
<proteinExistence type="predicted"/>
<reference evidence="5 6" key="2">
    <citation type="submission" date="2017-03" db="EMBL/GenBank/DDBJ databases">
        <authorList>
            <person name="Afonso C.L."/>
            <person name="Miller P.J."/>
            <person name="Scott M.A."/>
            <person name="Spackman E."/>
            <person name="Goraichik I."/>
            <person name="Dimitrov K.M."/>
            <person name="Suarez D.L."/>
            <person name="Swayne D.E."/>
        </authorList>
    </citation>
    <scope>NUCLEOTIDE SEQUENCE [LARGE SCALE GENOMIC DNA]</scope>
    <source>
        <strain evidence="5 6">Mu101</strain>
    </source>
</reference>
<evidence type="ECO:0000313" key="2">
    <source>
        <dbReference type="EMBL" id="SMX79199.1"/>
    </source>
</evidence>
<feature type="non-terminal residue" evidence="5">
    <location>
        <position position="41"/>
    </location>
</feature>
<evidence type="ECO:0000256" key="1">
    <source>
        <dbReference type="SAM" id="MobiDB-lite"/>
    </source>
</evidence>
<evidence type="ECO:0000313" key="4">
    <source>
        <dbReference type="EMBL" id="SMX97777.1"/>
    </source>
</evidence>
<sequence>MYNAEFNRRSPLRFSRNLTTFPDDAGIGQTPANFANAASER</sequence>
<dbReference type="Proteomes" id="UP000234498">
    <property type="component" value="Unassembled WGS sequence"/>
</dbReference>
<feature type="region of interest" description="Disordered" evidence="1">
    <location>
        <begin position="17"/>
        <end position="41"/>
    </location>
</feature>
<evidence type="ECO:0000313" key="6">
    <source>
        <dbReference type="Proteomes" id="UP000234498"/>
    </source>
</evidence>
<dbReference type="EMBL" id="FXZA01000007">
    <property type="protein sequence ID" value="SMX79199.1"/>
    <property type="molecule type" value="Genomic_DNA"/>
</dbReference>
<gene>
    <name evidence="2" type="ORF">BLIN101_01628</name>
    <name evidence="3" type="ORF">BLIN101_02679</name>
    <name evidence="4" type="ORF">BLIN101_03246</name>
    <name evidence="5" type="ORF">BLIN101_03383</name>
</gene>
<organism evidence="5 6">
    <name type="scientific">Brevibacterium linens</name>
    <dbReference type="NCBI Taxonomy" id="1703"/>
    <lineage>
        <taxon>Bacteria</taxon>
        <taxon>Bacillati</taxon>
        <taxon>Actinomycetota</taxon>
        <taxon>Actinomycetes</taxon>
        <taxon>Micrococcales</taxon>
        <taxon>Brevibacteriaceae</taxon>
        <taxon>Brevibacterium</taxon>
    </lineage>
</organism>
<dbReference type="EMBL" id="FXZA01000032">
    <property type="protein sequence ID" value="SMX97777.1"/>
    <property type="molecule type" value="Genomic_DNA"/>
</dbReference>
<dbReference type="EMBL" id="FXZA01000041">
    <property type="protein sequence ID" value="SMX99576.1"/>
    <property type="molecule type" value="Genomic_DNA"/>
</dbReference>
<protein>
    <submittedName>
        <fullName evidence="5">Uncharacterized protein</fullName>
    </submittedName>
</protein>
<accession>A0A2H1KIP3</accession>
<name>A0A2H1KIP3_BRELN</name>
<evidence type="ECO:0000313" key="5">
    <source>
        <dbReference type="EMBL" id="SMX99576.1"/>
    </source>
</evidence>
<reference evidence="6" key="1">
    <citation type="submission" date="2017-03" db="EMBL/GenBank/DDBJ databases">
        <authorList>
            <person name="Monnet C."/>
        </authorList>
    </citation>
    <scope>NUCLEOTIDE SEQUENCE [LARGE SCALE GENOMIC DNA]</scope>
    <source>
        <strain evidence="6">Mu101</strain>
    </source>
</reference>